<comment type="caution">
    <text evidence="1">The sequence shown here is derived from an EMBL/GenBank/DDBJ whole genome shotgun (WGS) entry which is preliminary data.</text>
</comment>
<evidence type="ECO:0000313" key="1">
    <source>
        <dbReference type="EMBL" id="RXZ50559.1"/>
    </source>
</evidence>
<organism evidence="1 2">
    <name type="scientific">Agromyces fucosus</name>
    <dbReference type="NCBI Taxonomy" id="41985"/>
    <lineage>
        <taxon>Bacteria</taxon>
        <taxon>Bacillati</taxon>
        <taxon>Actinomycetota</taxon>
        <taxon>Actinomycetes</taxon>
        <taxon>Micrococcales</taxon>
        <taxon>Microbacteriaceae</taxon>
        <taxon>Agromyces</taxon>
    </lineage>
</organism>
<dbReference type="GO" id="GO:0003677">
    <property type="term" value="F:DNA binding"/>
    <property type="evidence" value="ECO:0007669"/>
    <property type="project" value="UniProtKB-KW"/>
</dbReference>
<dbReference type="PANTHER" id="PTHR38479">
    <property type="entry name" value="LMO0824 PROTEIN"/>
    <property type="match status" value="1"/>
</dbReference>
<dbReference type="PANTHER" id="PTHR38479:SF2">
    <property type="entry name" value="WINGED HELIX DNA-BINDING DOMAIN-CONTAINING PROTEIN"/>
    <property type="match status" value="1"/>
</dbReference>
<dbReference type="Pfam" id="PF06224">
    <property type="entry name" value="AlkZ-like"/>
    <property type="match status" value="1"/>
</dbReference>
<keyword evidence="2" id="KW-1185">Reference proteome</keyword>
<accession>A0A4Q2JUV7</accession>
<name>A0A4Q2JUV7_9MICO</name>
<dbReference type="Proteomes" id="UP000292935">
    <property type="component" value="Unassembled WGS sequence"/>
</dbReference>
<dbReference type="InterPro" id="IPR009351">
    <property type="entry name" value="AlkZ-like"/>
</dbReference>
<keyword evidence="1" id="KW-0238">DNA-binding</keyword>
<proteinExistence type="predicted"/>
<reference evidence="1 2" key="1">
    <citation type="submission" date="2019-01" db="EMBL/GenBank/DDBJ databases">
        <authorList>
            <person name="Li J."/>
        </authorList>
    </citation>
    <scope>NUCLEOTIDE SEQUENCE [LARGE SCALE GENOMIC DNA]</scope>
    <source>
        <strain evidence="1 2">CCUG 35506</strain>
    </source>
</reference>
<dbReference type="EMBL" id="SDPO01000001">
    <property type="protein sequence ID" value="RXZ50559.1"/>
    <property type="molecule type" value="Genomic_DNA"/>
</dbReference>
<gene>
    <name evidence="1" type="ORF">ESP57_01750</name>
</gene>
<sequence length="407" mass="44206">MACRAAQPPSLSRWAGWRTSSAFIGRDVTGIRQTRSMTMDASGASISAVRAARLAAQGLDDGFDSPASAVERLVCLQAQDLAAAKWVLGARVAGTTEATIDTAIDERELLRSWPMRGTLHFVAPEMLRPILSLTAARLMQRAAKTHRDEGIDDEVHAVARRVAVHELEGGRAATRDELQAAWTAAGIDTTGQRGYHLIWRLANEGLLCCGPVETRARQRFVLLDEWSPRRSDEPEDADEILGRLFAAYARGHGPVTVRDFAWWTGLTLTLARVAQAAAGDAVIPFDAERFVAADAPSAPTAGAPVEPTGRHVLASFDEYFLGYGDRTAFCSDVDALRVVPGKNGLFLPILVADGEVVGTWRRAPERRGTTSIEVKRFRGRPAVSGFRPAFTRWAAFWSTELGEITTG</sequence>
<dbReference type="AlphaFoldDB" id="A0A4Q2JUV7"/>
<dbReference type="OrthoDB" id="9148135at2"/>
<protein>
    <submittedName>
        <fullName evidence="1">Winged helix DNA-binding domain-containing protein</fullName>
    </submittedName>
</protein>
<evidence type="ECO:0000313" key="2">
    <source>
        <dbReference type="Proteomes" id="UP000292935"/>
    </source>
</evidence>